<keyword evidence="17 18" id="KW-0132">Cell division</keyword>
<dbReference type="EMBL" id="CP120733">
    <property type="protein sequence ID" value="WFD09153.1"/>
    <property type="molecule type" value="Genomic_DNA"/>
</dbReference>
<evidence type="ECO:0000313" key="22">
    <source>
        <dbReference type="Proteomes" id="UP001222800"/>
    </source>
</evidence>
<comment type="subcellular location">
    <subcellularLocation>
        <location evidence="2 17 18">Cytoplasm</location>
    </subcellularLocation>
</comment>
<evidence type="ECO:0000259" key="20">
    <source>
        <dbReference type="Pfam" id="PF08245"/>
    </source>
</evidence>
<evidence type="ECO:0000256" key="5">
    <source>
        <dbReference type="ARBA" id="ARBA00012212"/>
    </source>
</evidence>
<dbReference type="Pfam" id="PF02875">
    <property type="entry name" value="Mur_ligase_C"/>
    <property type="match status" value="1"/>
</dbReference>
<dbReference type="EC" id="6.3.2.9" evidence="5 17"/>
<comment type="catalytic activity">
    <reaction evidence="16 17 18">
        <text>UDP-N-acetyl-alpha-D-muramoyl-L-alanine + D-glutamate + ATP = UDP-N-acetyl-alpha-D-muramoyl-L-alanyl-D-glutamate + ADP + phosphate + H(+)</text>
        <dbReference type="Rhea" id="RHEA:16429"/>
        <dbReference type="ChEBI" id="CHEBI:15378"/>
        <dbReference type="ChEBI" id="CHEBI:29986"/>
        <dbReference type="ChEBI" id="CHEBI:30616"/>
        <dbReference type="ChEBI" id="CHEBI:43474"/>
        <dbReference type="ChEBI" id="CHEBI:83898"/>
        <dbReference type="ChEBI" id="CHEBI:83900"/>
        <dbReference type="ChEBI" id="CHEBI:456216"/>
        <dbReference type="EC" id="6.3.2.9"/>
    </reaction>
</comment>
<sequence length="449" mass="50408">MDLNSKNVLLVGLARTGISTIKKLYEKGAKVTVNDIKNEEKLKDILDDLKEYDIKYVLGKHIEDINNIDLTIVSPGVPLDLDFIKKIKSANIEVIGEVELSYRLSKSFFIGITGTNGKTTTTTLVGEIFKSANKDTYIVGNIGNPVIDTVDNTDEDSVLVTELSSFQLESIKEFRPRISAILNITPDHLNRHKTMQNYIDAKCRIFENQNENDFTVLNYDCETTRDLAKKCKSKIVYFSRKEILNEGVYVKDDIITINLNDKEIKLMSINEISIPGSHNLENALAAVSIAAVYGLDMDVVKQVLKTFGGVEHRLEFVRQINDVKFVNDSKGTNPDASIKALSSYENPIVLIAGGLDKKSDFTEFTKLFNEKVKHVILLGETSDIIKESAIKQGFNNCHKVENMEEAVQKAYKLASPNDVVLLSPACASWDMYESYEVRGNHFKNEVFNL</sequence>
<evidence type="ECO:0000313" key="21">
    <source>
        <dbReference type="EMBL" id="WFD09153.1"/>
    </source>
</evidence>
<dbReference type="InterPro" id="IPR036565">
    <property type="entry name" value="Mur-like_cat_sf"/>
</dbReference>
<keyword evidence="11 17" id="KW-0133">Cell shape</keyword>
<keyword evidence="10 17" id="KW-0067">ATP-binding</keyword>
<dbReference type="HAMAP" id="MF_00639">
    <property type="entry name" value="MurD"/>
    <property type="match status" value="1"/>
</dbReference>
<evidence type="ECO:0000256" key="18">
    <source>
        <dbReference type="RuleBase" id="RU003664"/>
    </source>
</evidence>
<dbReference type="Gene3D" id="3.40.50.720">
    <property type="entry name" value="NAD(P)-binding Rossmann-like Domain"/>
    <property type="match status" value="1"/>
</dbReference>
<feature type="domain" description="Mur ligase central" evidence="20">
    <location>
        <begin position="112"/>
        <end position="289"/>
    </location>
</feature>
<dbReference type="InterPro" id="IPR036615">
    <property type="entry name" value="Mur_ligase_C_dom_sf"/>
</dbReference>
<evidence type="ECO:0000256" key="12">
    <source>
        <dbReference type="ARBA" id="ARBA00022984"/>
    </source>
</evidence>
<evidence type="ECO:0000256" key="13">
    <source>
        <dbReference type="ARBA" id="ARBA00023316"/>
    </source>
</evidence>
<comment type="pathway">
    <text evidence="3 17 18">Cell wall biogenesis; peptidoglycan biosynthesis.</text>
</comment>
<evidence type="ECO:0000256" key="16">
    <source>
        <dbReference type="ARBA" id="ARBA00047632"/>
    </source>
</evidence>
<evidence type="ECO:0000256" key="10">
    <source>
        <dbReference type="ARBA" id="ARBA00022840"/>
    </source>
</evidence>
<feature type="binding site" evidence="17">
    <location>
        <begin position="114"/>
        <end position="120"/>
    </location>
    <ligand>
        <name>ATP</name>
        <dbReference type="ChEBI" id="CHEBI:30616"/>
    </ligand>
</feature>
<protein>
    <recommendedName>
        <fullName evidence="6 17">UDP-N-acetylmuramoylalanine--D-glutamate ligase</fullName>
        <ecNumber evidence="5 17">6.3.2.9</ecNumber>
    </recommendedName>
    <alternativeName>
        <fullName evidence="15 17">D-glutamic acid-adding enzyme</fullName>
    </alternativeName>
    <alternativeName>
        <fullName evidence="14 17">UDP-N-acetylmuramoyl-L-alanyl-D-glutamate synthetase</fullName>
    </alternativeName>
</protein>
<dbReference type="GO" id="GO:0008764">
    <property type="term" value="F:UDP-N-acetylmuramoylalanine-D-glutamate ligase activity"/>
    <property type="evidence" value="ECO:0007669"/>
    <property type="project" value="UniProtKB-EC"/>
</dbReference>
<feature type="domain" description="Mur ligase C-terminal" evidence="19">
    <location>
        <begin position="312"/>
        <end position="426"/>
    </location>
</feature>
<evidence type="ECO:0000256" key="1">
    <source>
        <dbReference type="ARBA" id="ARBA00002734"/>
    </source>
</evidence>
<dbReference type="Proteomes" id="UP001222800">
    <property type="component" value="Chromosome"/>
</dbReference>
<evidence type="ECO:0000256" key="6">
    <source>
        <dbReference type="ARBA" id="ARBA00015655"/>
    </source>
</evidence>
<dbReference type="Gene3D" id="3.40.1190.10">
    <property type="entry name" value="Mur-like, catalytic domain"/>
    <property type="match status" value="1"/>
</dbReference>
<dbReference type="NCBIfam" id="TIGR01087">
    <property type="entry name" value="murD"/>
    <property type="match status" value="1"/>
</dbReference>
<organism evidence="21 22">
    <name type="scientific">Tepidibacter hydrothermalis</name>
    <dbReference type="NCBI Taxonomy" id="3036126"/>
    <lineage>
        <taxon>Bacteria</taxon>
        <taxon>Bacillati</taxon>
        <taxon>Bacillota</taxon>
        <taxon>Clostridia</taxon>
        <taxon>Peptostreptococcales</taxon>
        <taxon>Peptostreptococcaceae</taxon>
        <taxon>Tepidibacter</taxon>
    </lineage>
</organism>
<keyword evidence="7 17" id="KW-0963">Cytoplasm</keyword>
<dbReference type="PANTHER" id="PTHR43692:SF1">
    <property type="entry name" value="UDP-N-ACETYLMURAMOYLALANINE--D-GLUTAMATE LIGASE"/>
    <property type="match status" value="1"/>
</dbReference>
<evidence type="ECO:0000256" key="11">
    <source>
        <dbReference type="ARBA" id="ARBA00022960"/>
    </source>
</evidence>
<evidence type="ECO:0000259" key="19">
    <source>
        <dbReference type="Pfam" id="PF02875"/>
    </source>
</evidence>
<keyword evidence="17 18" id="KW-0131">Cell cycle</keyword>
<dbReference type="SUPFAM" id="SSF53244">
    <property type="entry name" value="MurD-like peptide ligases, peptide-binding domain"/>
    <property type="match status" value="1"/>
</dbReference>
<dbReference type="InterPro" id="IPR005762">
    <property type="entry name" value="MurD"/>
</dbReference>
<evidence type="ECO:0000256" key="4">
    <source>
        <dbReference type="ARBA" id="ARBA00010416"/>
    </source>
</evidence>
<evidence type="ECO:0000256" key="15">
    <source>
        <dbReference type="ARBA" id="ARBA00032324"/>
    </source>
</evidence>
<reference evidence="21 22" key="1">
    <citation type="submission" date="2023-03" db="EMBL/GenBank/DDBJ databases">
        <title>Complete genome sequence of Tepidibacter sp. SWIR-1, isolated from a deep-sea hydrothermal vent.</title>
        <authorList>
            <person name="Li X."/>
        </authorList>
    </citation>
    <scope>NUCLEOTIDE SEQUENCE [LARGE SCALE GENOMIC DNA]</scope>
    <source>
        <strain evidence="21 22">SWIR-1</strain>
    </source>
</reference>
<dbReference type="InterPro" id="IPR013221">
    <property type="entry name" value="Mur_ligase_cen"/>
</dbReference>
<accession>A0ABY8E8D8</accession>
<keyword evidence="13 17" id="KW-0961">Cell wall biogenesis/degradation</keyword>
<evidence type="ECO:0000256" key="8">
    <source>
        <dbReference type="ARBA" id="ARBA00022598"/>
    </source>
</evidence>
<keyword evidence="22" id="KW-1185">Reference proteome</keyword>
<dbReference type="RefSeq" id="WP_277731074.1">
    <property type="nucleotide sequence ID" value="NZ_CP120733.1"/>
</dbReference>
<evidence type="ECO:0000256" key="17">
    <source>
        <dbReference type="HAMAP-Rule" id="MF_00639"/>
    </source>
</evidence>
<comment type="similarity">
    <text evidence="4 17">Belongs to the MurCDEF family.</text>
</comment>
<comment type="function">
    <text evidence="1 17 18">Cell wall formation. Catalyzes the addition of glutamate to the nucleotide precursor UDP-N-acetylmuramoyl-L-alanine (UMA).</text>
</comment>
<name>A0ABY8E8D8_9FIRM</name>
<keyword evidence="8 17" id="KW-0436">Ligase</keyword>
<gene>
    <name evidence="17 21" type="primary">murD</name>
    <name evidence="21" type="ORF">P4S50_12240</name>
</gene>
<dbReference type="Pfam" id="PF21799">
    <property type="entry name" value="MurD-like_N"/>
    <property type="match status" value="1"/>
</dbReference>
<keyword evidence="12 17" id="KW-0573">Peptidoglycan synthesis</keyword>
<dbReference type="Gene3D" id="3.90.190.20">
    <property type="entry name" value="Mur ligase, C-terminal domain"/>
    <property type="match status" value="1"/>
</dbReference>
<evidence type="ECO:0000256" key="3">
    <source>
        <dbReference type="ARBA" id="ARBA00004752"/>
    </source>
</evidence>
<evidence type="ECO:0000256" key="9">
    <source>
        <dbReference type="ARBA" id="ARBA00022741"/>
    </source>
</evidence>
<proteinExistence type="inferred from homology"/>
<dbReference type="InterPro" id="IPR004101">
    <property type="entry name" value="Mur_ligase_C"/>
</dbReference>
<dbReference type="SUPFAM" id="SSF53623">
    <property type="entry name" value="MurD-like peptide ligases, catalytic domain"/>
    <property type="match status" value="1"/>
</dbReference>
<evidence type="ECO:0000256" key="7">
    <source>
        <dbReference type="ARBA" id="ARBA00022490"/>
    </source>
</evidence>
<dbReference type="PANTHER" id="PTHR43692">
    <property type="entry name" value="UDP-N-ACETYLMURAMOYLALANINE--D-GLUTAMATE LIGASE"/>
    <property type="match status" value="1"/>
</dbReference>
<dbReference type="SUPFAM" id="SSF51984">
    <property type="entry name" value="MurCD N-terminal domain"/>
    <property type="match status" value="1"/>
</dbReference>
<dbReference type="Pfam" id="PF08245">
    <property type="entry name" value="Mur_ligase_M"/>
    <property type="match status" value="1"/>
</dbReference>
<keyword evidence="9 17" id="KW-0547">Nucleotide-binding</keyword>
<evidence type="ECO:0000256" key="2">
    <source>
        <dbReference type="ARBA" id="ARBA00004496"/>
    </source>
</evidence>
<evidence type="ECO:0000256" key="14">
    <source>
        <dbReference type="ARBA" id="ARBA00030398"/>
    </source>
</evidence>